<comment type="caution">
    <text evidence="1">The sequence shown here is derived from an EMBL/GenBank/DDBJ whole genome shotgun (WGS) entry which is preliminary data.</text>
</comment>
<dbReference type="AlphaFoldDB" id="A0A4Z0CD30"/>
<reference evidence="1 2" key="1">
    <citation type="submission" date="2019-03" db="EMBL/GenBank/DDBJ databases">
        <title>Ramlibacter sp. 18x22-1, whole genome shotgun sequence.</title>
        <authorList>
            <person name="Zhang X."/>
            <person name="Feng G."/>
            <person name="Zhu H."/>
        </authorList>
    </citation>
    <scope>NUCLEOTIDE SEQUENCE [LARGE SCALE GENOMIC DNA]</scope>
    <source>
        <strain evidence="1 2">18x22-1</strain>
    </source>
</reference>
<gene>
    <name evidence="1" type="ORF">EZ216_03210</name>
</gene>
<sequence>MPNLYTRQAAAFRNEMRQSCAALVGIVQGLLADGQLNDQEIQFLNKWLTAADAVNGVWPGSAIHAKVNEILADGHVTAEERSHLVEVLEGFVGGKFDDVDARPVNALAFDEILSLDFADQVFCMTGDFAFGPRTVCESAVLRRGGSIAASVTKKLNFLIVGGLGSAEWKHGNFGTKIEKAIEYRTAGVPLRIVHEDIWASSMSEPA</sequence>
<keyword evidence="2" id="KW-1185">Reference proteome</keyword>
<evidence type="ECO:0000313" key="2">
    <source>
        <dbReference type="Proteomes" id="UP000297839"/>
    </source>
</evidence>
<evidence type="ECO:0000313" key="1">
    <source>
        <dbReference type="EMBL" id="TFZ08185.1"/>
    </source>
</evidence>
<keyword evidence="1" id="KW-0436">Ligase</keyword>
<name>A0A4Z0CD30_9BURK</name>
<accession>A0A4Z0CD30</accession>
<dbReference type="Gene3D" id="3.40.50.10190">
    <property type="entry name" value="BRCT domain"/>
    <property type="match status" value="1"/>
</dbReference>
<protein>
    <submittedName>
        <fullName evidence="1">NAD-dependent DNA ligase</fullName>
    </submittedName>
</protein>
<organism evidence="1 2">
    <name type="scientific">Ramlibacter humi</name>
    <dbReference type="NCBI Taxonomy" id="2530451"/>
    <lineage>
        <taxon>Bacteria</taxon>
        <taxon>Pseudomonadati</taxon>
        <taxon>Pseudomonadota</taxon>
        <taxon>Betaproteobacteria</taxon>
        <taxon>Burkholderiales</taxon>
        <taxon>Comamonadaceae</taxon>
        <taxon>Ramlibacter</taxon>
    </lineage>
</organism>
<proteinExistence type="predicted"/>
<dbReference type="SUPFAM" id="SSF52113">
    <property type="entry name" value="BRCT domain"/>
    <property type="match status" value="1"/>
</dbReference>
<dbReference type="OrthoDB" id="5451971at2"/>
<dbReference type="EMBL" id="SMLK01000001">
    <property type="protein sequence ID" value="TFZ08185.1"/>
    <property type="molecule type" value="Genomic_DNA"/>
</dbReference>
<dbReference type="CDD" id="cd17748">
    <property type="entry name" value="BRCT_DNA_ligase_like"/>
    <property type="match status" value="1"/>
</dbReference>
<dbReference type="GO" id="GO:0016874">
    <property type="term" value="F:ligase activity"/>
    <property type="evidence" value="ECO:0007669"/>
    <property type="project" value="UniProtKB-KW"/>
</dbReference>
<dbReference type="InterPro" id="IPR036420">
    <property type="entry name" value="BRCT_dom_sf"/>
</dbReference>
<dbReference type="RefSeq" id="WP_135248122.1">
    <property type="nucleotide sequence ID" value="NZ_SMLK01000001.1"/>
</dbReference>
<dbReference type="Proteomes" id="UP000297839">
    <property type="component" value="Unassembled WGS sequence"/>
</dbReference>